<keyword evidence="3" id="KW-1185">Reference proteome</keyword>
<organism evidence="2 3">
    <name type="scientific">Prorocentrum cordatum</name>
    <dbReference type="NCBI Taxonomy" id="2364126"/>
    <lineage>
        <taxon>Eukaryota</taxon>
        <taxon>Sar</taxon>
        <taxon>Alveolata</taxon>
        <taxon>Dinophyceae</taxon>
        <taxon>Prorocentrales</taxon>
        <taxon>Prorocentraceae</taxon>
        <taxon>Prorocentrum</taxon>
    </lineage>
</organism>
<dbReference type="Proteomes" id="UP001189429">
    <property type="component" value="Unassembled WGS sequence"/>
</dbReference>
<dbReference type="EMBL" id="CAUYUJ010003864">
    <property type="protein sequence ID" value="CAK0807168.1"/>
    <property type="molecule type" value="Genomic_DNA"/>
</dbReference>
<sequence length="75" mass="8057">MLWLDDPDAVDRAMKKAWDRMSREDQAVTHSMLSVPRASVPRGPASGQEPRTTRRLGGAAPGGATARRGPTAARC</sequence>
<evidence type="ECO:0000313" key="3">
    <source>
        <dbReference type="Proteomes" id="UP001189429"/>
    </source>
</evidence>
<feature type="compositionally biased region" description="Low complexity" evidence="1">
    <location>
        <begin position="55"/>
        <end position="75"/>
    </location>
</feature>
<gene>
    <name evidence="2" type="ORF">PCOR1329_LOCUS13123</name>
</gene>
<evidence type="ECO:0000256" key="1">
    <source>
        <dbReference type="SAM" id="MobiDB-lite"/>
    </source>
</evidence>
<protein>
    <submittedName>
        <fullName evidence="2">Uncharacterized protein</fullName>
    </submittedName>
</protein>
<proteinExistence type="predicted"/>
<reference evidence="2" key="1">
    <citation type="submission" date="2023-10" db="EMBL/GenBank/DDBJ databases">
        <authorList>
            <person name="Chen Y."/>
            <person name="Shah S."/>
            <person name="Dougan E. K."/>
            <person name="Thang M."/>
            <person name="Chan C."/>
        </authorList>
    </citation>
    <scope>NUCLEOTIDE SEQUENCE [LARGE SCALE GENOMIC DNA]</scope>
</reference>
<name>A0ABN9QQ48_9DINO</name>
<comment type="caution">
    <text evidence="2">The sequence shown here is derived from an EMBL/GenBank/DDBJ whole genome shotgun (WGS) entry which is preliminary data.</text>
</comment>
<feature type="region of interest" description="Disordered" evidence="1">
    <location>
        <begin position="25"/>
        <end position="75"/>
    </location>
</feature>
<accession>A0ABN9QQ48</accession>
<evidence type="ECO:0000313" key="2">
    <source>
        <dbReference type="EMBL" id="CAK0807168.1"/>
    </source>
</evidence>